<dbReference type="SUPFAM" id="SSF47336">
    <property type="entry name" value="ACP-like"/>
    <property type="match status" value="1"/>
</dbReference>
<protein>
    <recommendedName>
        <fullName evidence="7">Acyl carrier protein</fullName>
        <shortName evidence="7">ACP</shortName>
    </recommendedName>
</protein>
<dbReference type="EMBL" id="CP001344">
    <property type="protein sequence ID" value="ACL43584.1"/>
    <property type="molecule type" value="Genomic_DNA"/>
</dbReference>
<dbReference type="Gene3D" id="1.10.1200.10">
    <property type="entry name" value="ACP-like"/>
    <property type="match status" value="1"/>
</dbReference>
<keyword evidence="1 7" id="KW-0596">Phosphopantetheine</keyword>
<dbReference type="AlphaFoldDB" id="B8HMG9"/>
<dbReference type="GO" id="GO:0000035">
    <property type="term" value="F:acyl binding"/>
    <property type="evidence" value="ECO:0007669"/>
    <property type="project" value="TreeGrafter"/>
</dbReference>
<accession>B8HMG9</accession>
<keyword evidence="8" id="KW-0175">Coiled coil</keyword>
<dbReference type="GO" id="GO:0016020">
    <property type="term" value="C:membrane"/>
    <property type="evidence" value="ECO:0007669"/>
    <property type="project" value="GOC"/>
</dbReference>
<keyword evidence="4 7" id="KW-0276">Fatty acid metabolism</keyword>
<reference evidence="10" key="1">
    <citation type="submission" date="2009-01" db="EMBL/GenBank/DDBJ databases">
        <title>Complete sequence of chromosome Cyanothece sp. PCC 7425.</title>
        <authorList>
            <consortium name="US DOE Joint Genome Institute"/>
            <person name="Lucas S."/>
            <person name="Copeland A."/>
            <person name="Lapidus A."/>
            <person name="Glavina del Rio T."/>
            <person name="Dalin E."/>
            <person name="Tice H."/>
            <person name="Bruce D."/>
            <person name="Goodwin L."/>
            <person name="Pitluck S."/>
            <person name="Sims D."/>
            <person name="Meineke L."/>
            <person name="Brettin T."/>
            <person name="Detter J.C."/>
            <person name="Han C."/>
            <person name="Larimer F."/>
            <person name="Land M."/>
            <person name="Hauser L."/>
            <person name="Kyrpides N."/>
            <person name="Ovchinnikova G."/>
            <person name="Liberton M."/>
            <person name="Stoeckel J."/>
            <person name="Banerjee A."/>
            <person name="Singh A."/>
            <person name="Page L."/>
            <person name="Sato H."/>
            <person name="Zhao L."/>
            <person name="Sherman L."/>
            <person name="Pakrasi H."/>
            <person name="Richardson P."/>
        </authorList>
    </citation>
    <scope>NUCLEOTIDE SEQUENCE</scope>
    <source>
        <strain evidence="10">PCC 7425</strain>
    </source>
</reference>
<dbReference type="InterPro" id="IPR009081">
    <property type="entry name" value="PP-bd_ACP"/>
</dbReference>
<dbReference type="PROSITE" id="PS50075">
    <property type="entry name" value="CARRIER"/>
    <property type="match status" value="1"/>
</dbReference>
<dbReference type="OrthoDB" id="510924at2"/>
<keyword evidence="2 7" id="KW-0444">Lipid biosynthesis</keyword>
<evidence type="ECO:0000256" key="1">
    <source>
        <dbReference type="ARBA" id="ARBA00022450"/>
    </source>
</evidence>
<feature type="coiled-coil region" evidence="8">
    <location>
        <begin position="64"/>
        <end position="124"/>
    </location>
</feature>
<comment type="subcellular location">
    <subcellularLocation>
        <location evidence="7">Cytoplasm</location>
    </subcellularLocation>
</comment>
<dbReference type="KEGG" id="cyn:Cyan7425_1205"/>
<comment type="PTM">
    <text evidence="7">4'-phosphopantetheine is transferred from CoA to a specific serine of apo-ACP by AcpS. This modification is essential for activity because fatty acids are bound in thioester linkage to the sulfhydryl of the prosthetic group.</text>
</comment>
<dbReference type="HOGENOM" id="CLU_1123104_0_0_3"/>
<evidence type="ECO:0000256" key="5">
    <source>
        <dbReference type="ARBA" id="ARBA00023098"/>
    </source>
</evidence>
<dbReference type="HAMAP" id="MF_01217">
    <property type="entry name" value="Acyl_carrier"/>
    <property type="match status" value="1"/>
</dbReference>
<keyword evidence="3 7" id="KW-0597">Phosphoprotein</keyword>
<comment type="function">
    <text evidence="7">Carrier of the growing fatty acid chain in fatty acid biosynthesis.</text>
</comment>
<comment type="similarity">
    <text evidence="7">Belongs to the acyl carrier protein (ACP) family.</text>
</comment>
<comment type="pathway">
    <text evidence="7">Lipid metabolism; fatty acid biosynthesis.</text>
</comment>
<dbReference type="InterPro" id="IPR003231">
    <property type="entry name" value="ACP"/>
</dbReference>
<evidence type="ECO:0000259" key="9">
    <source>
        <dbReference type="PROSITE" id="PS50075"/>
    </source>
</evidence>
<dbReference type="PANTHER" id="PTHR20863:SF76">
    <property type="entry name" value="CARRIER DOMAIN-CONTAINING PROTEIN"/>
    <property type="match status" value="1"/>
</dbReference>
<name>B8HMG9_CYAP4</name>
<evidence type="ECO:0000256" key="3">
    <source>
        <dbReference type="ARBA" id="ARBA00022553"/>
    </source>
</evidence>
<dbReference type="eggNOG" id="COG0236">
    <property type="taxonomic scope" value="Bacteria"/>
</dbReference>
<organism evidence="10">
    <name type="scientific">Cyanothece sp. (strain PCC 7425 / ATCC 29141)</name>
    <dbReference type="NCBI Taxonomy" id="395961"/>
    <lineage>
        <taxon>Bacteria</taxon>
        <taxon>Bacillati</taxon>
        <taxon>Cyanobacteriota</taxon>
        <taxon>Cyanophyceae</taxon>
        <taxon>Gomontiellales</taxon>
        <taxon>Cyanothecaceae</taxon>
        <taxon>Cyanothece</taxon>
    </lineage>
</organism>
<dbReference type="GO" id="GO:0009245">
    <property type="term" value="P:lipid A biosynthetic process"/>
    <property type="evidence" value="ECO:0007669"/>
    <property type="project" value="TreeGrafter"/>
</dbReference>
<evidence type="ECO:0000256" key="7">
    <source>
        <dbReference type="HAMAP-Rule" id="MF_01217"/>
    </source>
</evidence>
<dbReference type="UniPathway" id="UPA00094"/>
<keyword evidence="7" id="KW-0963">Cytoplasm</keyword>
<dbReference type="Pfam" id="PF00550">
    <property type="entry name" value="PP-binding"/>
    <property type="match status" value="1"/>
</dbReference>
<evidence type="ECO:0000256" key="4">
    <source>
        <dbReference type="ARBA" id="ARBA00022832"/>
    </source>
</evidence>
<gene>
    <name evidence="7" type="primary">acpP</name>
    <name evidence="10" type="ordered locus">Cyan7425_1205</name>
</gene>
<proteinExistence type="inferred from homology"/>
<evidence type="ECO:0000313" key="10">
    <source>
        <dbReference type="EMBL" id="ACL43584.1"/>
    </source>
</evidence>
<feature type="domain" description="Carrier" evidence="9">
    <location>
        <begin position="131"/>
        <end position="209"/>
    </location>
</feature>
<comment type="caution">
    <text evidence="7">Lacks conserved residue(s) required for the propagation of feature annotation.</text>
</comment>
<dbReference type="GO" id="GO:0005829">
    <property type="term" value="C:cytosol"/>
    <property type="evidence" value="ECO:0007669"/>
    <property type="project" value="TreeGrafter"/>
</dbReference>
<dbReference type="InterPro" id="IPR036736">
    <property type="entry name" value="ACP-like_sf"/>
</dbReference>
<evidence type="ECO:0000256" key="6">
    <source>
        <dbReference type="ARBA" id="ARBA00023160"/>
    </source>
</evidence>
<dbReference type="STRING" id="395961.Cyan7425_1205"/>
<dbReference type="PANTHER" id="PTHR20863">
    <property type="entry name" value="ACYL CARRIER PROTEIN"/>
    <property type="match status" value="1"/>
</dbReference>
<evidence type="ECO:0000256" key="2">
    <source>
        <dbReference type="ARBA" id="ARBA00022516"/>
    </source>
</evidence>
<sequence>MDGANKDYELQVLKIAISKQLDEIVSTTEQSLKQLQVERDQIVWQVATKIYSQSGHKVEFSLVRDIVNARIERLRRDLEEIKQIQQQEEARKAAEVRRKQEEAYRQAEEERKAKARELDEAIALFGDKQRALIFLKVRSVLFGRLDVDETKIKPDSHIANDLGADELDIVELVMGFEEEFDIEITDQEASDKLNFGSYPSSWNYCSWESRPPRYSGESLTVTACTVETVVNFIHQKLPPGSYATYAY</sequence>
<keyword evidence="6 7" id="KW-0275">Fatty acid biosynthesis</keyword>
<evidence type="ECO:0000256" key="8">
    <source>
        <dbReference type="SAM" id="Coils"/>
    </source>
</evidence>
<dbReference type="GO" id="GO:0000036">
    <property type="term" value="F:acyl carrier activity"/>
    <property type="evidence" value="ECO:0007669"/>
    <property type="project" value="UniProtKB-UniRule"/>
</dbReference>
<keyword evidence="5 7" id="KW-0443">Lipid metabolism</keyword>